<organism evidence="3 4">
    <name type="scientific">Ancylobacter novellus</name>
    <name type="common">Thiobacillus novellus</name>
    <dbReference type="NCBI Taxonomy" id="921"/>
    <lineage>
        <taxon>Bacteria</taxon>
        <taxon>Pseudomonadati</taxon>
        <taxon>Pseudomonadota</taxon>
        <taxon>Alphaproteobacteria</taxon>
        <taxon>Hyphomicrobiales</taxon>
        <taxon>Xanthobacteraceae</taxon>
        <taxon>Ancylobacter</taxon>
    </lineage>
</organism>
<sequence>MRRRAKDTVDAYLELAEMVLRAARRPLSPRAILDAAYKAGVVPSHLYGKTQHKTLQARLSEDILRLKLESRFYRTDPGIFFLSELRSDPDVLEEFKDPFHARRRTRDLAKPFTLAIAKEYVESSISLSVGWHEFLRNAGHSGAVQYVDARDVPVDFYLVWAFSILRRRSQVLSYRIGRYRDDRDAFVNRQSIGFTDVVGYDDASLFSDDLGVTERGLSVLLDDLDLSRSMFRTSEGIEVPKVLFSEVAIDDSSQPALLFVMEWDCPEWFEPTARRLSLNEVRWIDATRMPNDLNDFEPWSSAALSAIVGDNQRCRDEEEENKRSASCLHRVRTKAW</sequence>
<evidence type="ECO:0000259" key="2">
    <source>
        <dbReference type="PROSITE" id="PS51913"/>
    </source>
</evidence>
<name>A0A2W5SNR1_ANCNO</name>
<evidence type="ECO:0000313" key="3">
    <source>
        <dbReference type="EMBL" id="PZQ81183.1"/>
    </source>
</evidence>
<feature type="domain" description="HTH HARE-type" evidence="2">
    <location>
        <begin position="10"/>
        <end position="85"/>
    </location>
</feature>
<dbReference type="GO" id="GO:0006355">
    <property type="term" value="P:regulation of DNA-templated transcription"/>
    <property type="evidence" value="ECO:0007669"/>
    <property type="project" value="InterPro"/>
</dbReference>
<dbReference type="AlphaFoldDB" id="A0A2W5SNR1"/>
<keyword evidence="1" id="KW-0804">Transcription</keyword>
<evidence type="ECO:0000313" key="4">
    <source>
        <dbReference type="Proteomes" id="UP000248887"/>
    </source>
</evidence>
<protein>
    <recommendedName>
        <fullName evidence="2">HTH HARE-type domain-containing protein</fullName>
    </recommendedName>
</protein>
<gene>
    <name evidence="3" type="ORF">DI549_14755</name>
</gene>
<reference evidence="3 4" key="1">
    <citation type="submission" date="2017-08" db="EMBL/GenBank/DDBJ databases">
        <title>Infants hospitalized years apart are colonized by the same room-sourced microbial strains.</title>
        <authorList>
            <person name="Brooks B."/>
            <person name="Olm M.R."/>
            <person name="Firek B.A."/>
            <person name="Baker R."/>
            <person name="Thomas B.C."/>
            <person name="Morowitz M.J."/>
            <person name="Banfield J.F."/>
        </authorList>
    </citation>
    <scope>NUCLEOTIDE SEQUENCE [LARGE SCALE GENOMIC DNA]</scope>
    <source>
        <strain evidence="3">S2_005_001_R2_27</strain>
    </source>
</reference>
<dbReference type="InterPro" id="IPR007759">
    <property type="entry name" value="Asxl_HARE-HTH"/>
</dbReference>
<dbReference type="Proteomes" id="UP000248887">
    <property type="component" value="Unassembled WGS sequence"/>
</dbReference>
<accession>A0A2W5SNR1</accession>
<evidence type="ECO:0000256" key="1">
    <source>
        <dbReference type="ARBA" id="ARBA00023163"/>
    </source>
</evidence>
<dbReference type="Pfam" id="PF05066">
    <property type="entry name" value="HARE-HTH"/>
    <property type="match status" value="1"/>
</dbReference>
<dbReference type="EMBL" id="QFQD01000050">
    <property type="protein sequence ID" value="PZQ81183.1"/>
    <property type="molecule type" value="Genomic_DNA"/>
</dbReference>
<dbReference type="PROSITE" id="PS51913">
    <property type="entry name" value="HTH_HARE"/>
    <property type="match status" value="1"/>
</dbReference>
<comment type="caution">
    <text evidence="3">The sequence shown here is derived from an EMBL/GenBank/DDBJ whole genome shotgun (WGS) entry which is preliminary data.</text>
</comment>
<proteinExistence type="predicted"/>